<protein>
    <submittedName>
        <fullName evidence="1 2">Relaxase</fullName>
    </submittedName>
</protein>
<proteinExistence type="predicted"/>
<dbReference type="AlphaFoldDB" id="A0A3E5G4D8"/>
<evidence type="ECO:0000313" key="4">
    <source>
        <dbReference type="Proteomes" id="UP001060104"/>
    </source>
</evidence>
<dbReference type="RefSeq" id="WP_055271340.1">
    <property type="nucleotide sequence ID" value="NZ_CABMFH010000031.1"/>
</dbReference>
<name>A0A3E5G4D8_9BACE</name>
<evidence type="ECO:0000313" key="1">
    <source>
        <dbReference type="EMBL" id="CUQ19852.1"/>
    </source>
</evidence>
<accession>A0A3E5G4D8</accession>
<reference evidence="1 3" key="1">
    <citation type="submission" date="2015-09" db="EMBL/GenBank/DDBJ databases">
        <authorList>
            <consortium name="Pathogen Informatics"/>
        </authorList>
    </citation>
    <scope>NUCLEOTIDE SEQUENCE [LARGE SCALE GENOMIC DNA]</scope>
    <source>
        <strain evidence="1 3">2789STDY5834846</strain>
    </source>
</reference>
<gene>
    <name evidence="1" type="ORF">ERS852461_04531</name>
    <name evidence="2" type="ORF">NXY30_12540</name>
</gene>
<dbReference type="EMBL" id="CP103141">
    <property type="protein sequence ID" value="UVQ77135.1"/>
    <property type="molecule type" value="Genomic_DNA"/>
</dbReference>
<dbReference type="GeneID" id="69589315"/>
<keyword evidence="4" id="KW-1185">Reference proteome</keyword>
<organism evidence="1 3">
    <name type="scientific">Bacteroides faecis</name>
    <dbReference type="NCBI Taxonomy" id="674529"/>
    <lineage>
        <taxon>Bacteria</taxon>
        <taxon>Pseudomonadati</taxon>
        <taxon>Bacteroidota</taxon>
        <taxon>Bacteroidia</taxon>
        <taxon>Bacteroidales</taxon>
        <taxon>Bacteroidaceae</taxon>
        <taxon>Bacteroides</taxon>
    </lineage>
</organism>
<accession>A0A174UC30</accession>
<evidence type="ECO:0000313" key="3">
    <source>
        <dbReference type="Proteomes" id="UP000095606"/>
    </source>
</evidence>
<dbReference type="EMBL" id="CZAE01000030">
    <property type="protein sequence ID" value="CUQ19852.1"/>
    <property type="molecule type" value="Genomic_DNA"/>
</dbReference>
<dbReference type="Proteomes" id="UP000095606">
    <property type="component" value="Unassembled WGS sequence"/>
</dbReference>
<evidence type="ECO:0000313" key="2">
    <source>
        <dbReference type="EMBL" id="UVQ77135.1"/>
    </source>
</evidence>
<dbReference type="Proteomes" id="UP001060104">
    <property type="component" value="Chromosome"/>
</dbReference>
<reference evidence="2" key="2">
    <citation type="submission" date="2022-08" db="EMBL/GenBank/DDBJ databases">
        <title>Genome Sequencing of Bacteroides fragilis Group Isolates with Nanopore Technology.</title>
        <authorList>
            <person name="Tisza M.J."/>
            <person name="Smith D."/>
            <person name="Dekker J.P."/>
        </authorList>
    </citation>
    <scope>NUCLEOTIDE SEQUENCE</scope>
    <source>
        <strain evidence="2">BFG-527</strain>
    </source>
</reference>
<sequence>MIAIAKAVSYGVNDLRYITGESNKKKHPEKIFRMHDNLLPSKMDAYGIWSAMQLHLGQYRKLKNSVITIRISPSRENTKHFNEDDWLKLWQDFVTEFDKPRMTDKNGKGVSVQTNIANSIHTVWLHHDAEGGVYHLHADVCRRDINGKTNDDSMIHERAQKAAERVVISRGWVTAAEIHNINKRQVSSDCYSVLKAMSKWSWEDYKIGITQKGYKVNELRDENDILRGYSIMKGHTKYKASDIGVGRNLTAGKLGRTWSRLHPEIEYSIRETPQSAKVQSATANHSPEQPEKVAEYTQRKPGFYAYELTHNGTDHRFYIPEKVLDLFNDEFDYRSVANWQELTHMAVAIFVGLIGGDEVAVTGGGGGTQSDLNWRDKNEDDFNWARRCARMAGRKLGIQSKNGLKR</sequence>